<gene>
    <name evidence="12" type="ORF">JOB18_032255</name>
</gene>
<keyword evidence="2 9" id="KW-0812">Transmembrane</keyword>
<evidence type="ECO:0000256" key="2">
    <source>
        <dbReference type="ARBA" id="ARBA00022692"/>
    </source>
</evidence>
<proteinExistence type="predicted"/>
<accession>A0AAV6QZ74</accession>
<feature type="region of interest" description="Disordered" evidence="8">
    <location>
        <begin position="710"/>
        <end position="779"/>
    </location>
</feature>
<evidence type="ECO:0000256" key="9">
    <source>
        <dbReference type="SAM" id="Phobius"/>
    </source>
</evidence>
<evidence type="ECO:0000313" key="13">
    <source>
        <dbReference type="Proteomes" id="UP000693946"/>
    </source>
</evidence>
<dbReference type="PANTHER" id="PTHR15583:SF13">
    <property type="entry name" value="INTERLEUKIN-17 RECEPTOR A"/>
    <property type="match status" value="1"/>
</dbReference>
<evidence type="ECO:0000256" key="6">
    <source>
        <dbReference type="ARBA" id="ARBA00023170"/>
    </source>
</evidence>
<dbReference type="GO" id="GO:0030368">
    <property type="term" value="F:interleukin-17 receptor activity"/>
    <property type="evidence" value="ECO:0007669"/>
    <property type="project" value="InterPro"/>
</dbReference>
<dbReference type="Pfam" id="PF08357">
    <property type="entry name" value="SEFIR"/>
    <property type="match status" value="1"/>
</dbReference>
<evidence type="ECO:0000256" key="3">
    <source>
        <dbReference type="ARBA" id="ARBA00022729"/>
    </source>
</evidence>
<keyword evidence="13" id="KW-1185">Reference proteome</keyword>
<keyword evidence="4 9" id="KW-1133">Transmembrane helix</keyword>
<evidence type="ECO:0000256" key="1">
    <source>
        <dbReference type="ARBA" id="ARBA00004479"/>
    </source>
</evidence>
<dbReference type="FunFam" id="3.40.50.11530:FF:000002">
    <property type="entry name" value="Interleukin 17 receptor A"/>
    <property type="match status" value="1"/>
</dbReference>
<dbReference type="Pfam" id="PF16578">
    <property type="entry name" value="IL17R_fnIII_D2"/>
    <property type="match status" value="1"/>
</dbReference>
<dbReference type="InterPro" id="IPR013568">
    <property type="entry name" value="SEFIR_dom"/>
</dbReference>
<feature type="compositionally biased region" description="Polar residues" evidence="8">
    <location>
        <begin position="761"/>
        <end position="779"/>
    </location>
</feature>
<keyword evidence="6" id="KW-0675">Receptor</keyword>
<comment type="subcellular location">
    <subcellularLocation>
        <location evidence="1">Membrane</location>
        <topology evidence="1">Single-pass type I membrane protein</topology>
    </subcellularLocation>
</comment>
<protein>
    <recommendedName>
        <fullName evidence="11">SEFIR domain-containing protein</fullName>
    </recommendedName>
</protein>
<evidence type="ECO:0000256" key="10">
    <source>
        <dbReference type="SAM" id="SignalP"/>
    </source>
</evidence>
<evidence type="ECO:0000256" key="8">
    <source>
        <dbReference type="SAM" id="MobiDB-lite"/>
    </source>
</evidence>
<keyword evidence="5 9" id="KW-0472">Membrane</keyword>
<dbReference type="PROSITE" id="PS51534">
    <property type="entry name" value="SEFIR"/>
    <property type="match status" value="1"/>
</dbReference>
<comment type="caution">
    <text evidence="12">The sequence shown here is derived from an EMBL/GenBank/DDBJ whole genome shotgun (WGS) entry which is preliminary data.</text>
</comment>
<organism evidence="12 13">
    <name type="scientific">Solea senegalensis</name>
    <name type="common">Senegalese sole</name>
    <dbReference type="NCBI Taxonomy" id="28829"/>
    <lineage>
        <taxon>Eukaryota</taxon>
        <taxon>Metazoa</taxon>
        <taxon>Chordata</taxon>
        <taxon>Craniata</taxon>
        <taxon>Vertebrata</taxon>
        <taxon>Euteleostomi</taxon>
        <taxon>Actinopterygii</taxon>
        <taxon>Neopterygii</taxon>
        <taxon>Teleostei</taxon>
        <taxon>Neoteleostei</taxon>
        <taxon>Acanthomorphata</taxon>
        <taxon>Carangaria</taxon>
        <taxon>Pleuronectiformes</taxon>
        <taxon>Pleuronectoidei</taxon>
        <taxon>Soleidae</taxon>
        <taxon>Solea</taxon>
    </lineage>
</organism>
<dbReference type="AlphaFoldDB" id="A0AAV6QZ74"/>
<feature type="domain" description="SEFIR" evidence="11">
    <location>
        <begin position="347"/>
        <end position="503"/>
    </location>
</feature>
<feature type="chain" id="PRO_5043989279" description="SEFIR domain-containing protein" evidence="10">
    <location>
        <begin position="22"/>
        <end position="813"/>
    </location>
</feature>
<evidence type="ECO:0000256" key="5">
    <source>
        <dbReference type="ARBA" id="ARBA00023136"/>
    </source>
</evidence>
<keyword evidence="3 10" id="KW-0732">Signal</keyword>
<evidence type="ECO:0000256" key="7">
    <source>
        <dbReference type="ARBA" id="ARBA00023180"/>
    </source>
</evidence>
<dbReference type="PANTHER" id="PTHR15583">
    <property type="entry name" value="INTERLEUKIN-17 RECEPTOR"/>
    <property type="match status" value="1"/>
</dbReference>
<feature type="signal peptide" evidence="10">
    <location>
        <begin position="1"/>
        <end position="21"/>
    </location>
</feature>
<dbReference type="InterPro" id="IPR032356">
    <property type="entry name" value="IL17R_A/B_N"/>
</dbReference>
<evidence type="ECO:0000313" key="12">
    <source>
        <dbReference type="EMBL" id="KAG7497132.1"/>
    </source>
</evidence>
<dbReference type="GO" id="GO:0016020">
    <property type="term" value="C:membrane"/>
    <property type="evidence" value="ECO:0007669"/>
    <property type="project" value="UniProtKB-SubCell"/>
</dbReference>
<evidence type="ECO:0000256" key="4">
    <source>
        <dbReference type="ARBA" id="ARBA00022989"/>
    </source>
</evidence>
<feature type="transmembrane region" description="Helical" evidence="9">
    <location>
        <begin position="300"/>
        <end position="323"/>
    </location>
</feature>
<dbReference type="Proteomes" id="UP000693946">
    <property type="component" value="Linkage Group LG3"/>
</dbReference>
<keyword evidence="7" id="KW-0325">Glycoprotein</keyword>
<feature type="compositionally biased region" description="Polar residues" evidence="8">
    <location>
        <begin position="711"/>
        <end position="735"/>
    </location>
</feature>
<dbReference type="EMBL" id="JAGKHQ010000015">
    <property type="protein sequence ID" value="KAG7497132.1"/>
    <property type="molecule type" value="Genomic_DNA"/>
</dbReference>
<dbReference type="Pfam" id="PF16556">
    <property type="entry name" value="IL17R_fnIII_D1"/>
    <property type="match status" value="1"/>
</dbReference>
<sequence length="813" mass="91284">MFINGILLLLPLLQCASLSSAVTVLTWPPLSCPRQDLNCTVNTSNCLDIRWLDMNDYTPGSPDELQVSVETRQDEAGHLQPVLAANWKIKDDGSIRYLKATELQVLVMSTNQNLCIRYSFQGTLPMRSPSGEKWSFSANMVVLEPGQRYLISVFNIPKPELLHSNYDVSKEVIVPDCQDSSMQKTQFCIERGSQWEANISLATIPTVKGRFVLAVGFSPDSLCDEYLVIVRCSTFHVQHVYRDNHTTLNVTFSLDKWPRSCCQFHVEIKPFFPQCGQDCVRKKGTLDICRAKPDPPPTNVLVYTFVILGVVLIITVAVNMCIFCRKQGKPGVHVELKPPPQVQQPPPPKVLVIYSQDHYLYRDIVLKLCAFLQDKCGAKVVVDLLDTTMVGVMGRLRWLEWQRQQLKNPSDKVLVLCSRGVQAKWRALCGQGQVTLREDLLSPTDDMLIPFLHLFLPDMHQAGMLGKYMVAYFDDISSVQDIPSVFDVAVKYKLMKHFEELYFRLLDTEKYQPDHVKHVQGIGGDEYFNCPSGRALKDAIETFQAYQLENCDWFEKECVGCEEEVLTEADRLVDPLPIPPVLQCVPLIRNGPPVYVHEVEISENDTSIHVLTPELNPQHSPSSVAEITPILNPEYKLPYPSNRAEGRSDHMYPRSPESVYTVQSAVNCPPSQRPYWLSVEEGPLQIPNEDDEDDSLAPSSQISAHLYPSRSALQDSLGSNPSESSFTNMQGENLPSSVSSISCSLPVEVEEEEVLGHSGKGPNSGSDQGYISKMSSQHEPTIKENPLVALARLQEALFQQNLIDSDLLSLEEN</sequence>
<dbReference type="InterPro" id="IPR039465">
    <property type="entry name" value="IL-17_rcpt-like"/>
</dbReference>
<evidence type="ECO:0000259" key="11">
    <source>
        <dbReference type="PROSITE" id="PS51534"/>
    </source>
</evidence>
<reference evidence="12 13" key="1">
    <citation type="journal article" date="2021" name="Sci. Rep.">
        <title>Chromosome anchoring in Senegalese sole (Solea senegalensis) reveals sex-associated markers and genome rearrangements in flatfish.</title>
        <authorList>
            <person name="Guerrero-Cozar I."/>
            <person name="Gomez-Garrido J."/>
            <person name="Berbel C."/>
            <person name="Martinez-Blanch J.F."/>
            <person name="Alioto T."/>
            <person name="Claros M.G."/>
            <person name="Gagnaire P.A."/>
            <person name="Manchado M."/>
        </authorList>
    </citation>
    <scope>NUCLEOTIDE SEQUENCE [LARGE SCALE GENOMIC DNA]</scope>
    <source>
        <strain evidence="12">Sse05_10M</strain>
    </source>
</reference>
<name>A0AAV6QZ74_SOLSE</name>